<dbReference type="Pfam" id="PF09393">
    <property type="entry name" value="DUF2001"/>
    <property type="match status" value="1"/>
</dbReference>
<evidence type="ECO:0000313" key="1">
    <source>
        <dbReference type="EMBL" id="UQS85865.1"/>
    </source>
</evidence>
<reference evidence="1 2" key="1">
    <citation type="journal article" date="2022" name="Int. J. Syst. Evol. Microbiol.">
        <title>Apilactobacillus apisilvae sp. nov., Nicolia spurrieriana gen. nov. sp. nov., Bombilactobacillus folatiphilus sp. nov. and Bombilactobacillus thymidiniphilus sp. nov., four new lactic acid bacterial isolates from stingless bees Tetragonula carbonaria and Austroplebeia australis.</title>
        <authorList>
            <person name="Oliphant S.A."/>
            <person name="Watson-Haigh N.S."/>
            <person name="Sumby K.M."/>
            <person name="Gardner J."/>
            <person name="Groom S."/>
            <person name="Jiranek V."/>
        </authorList>
    </citation>
    <scope>NUCLEOTIDE SEQUENCE [LARGE SCALE GENOMIC DNA]</scope>
    <source>
        <strain evidence="1 2">SG5_A10</strain>
    </source>
</reference>
<dbReference type="RefSeq" id="WP_249511828.1">
    <property type="nucleotide sequence ID" value="NZ_CP093364.1"/>
</dbReference>
<accession>A0ABY4PJ55</accession>
<dbReference type="Proteomes" id="UP000831859">
    <property type="component" value="Plasmid p2unnamed"/>
</dbReference>
<geneLocation type="plasmid" evidence="1 2">
    <name>p2unnamed</name>
</geneLocation>
<sequence length="159" mass="17589">MADENLDKILNAKDTISLKEGKGFMTTDDGKNIPLMGIKKLKAKISKKKEDVPTLGSRWKQKKTTGIEGTGSIEDYTLNSNWIKYALPYIENGEDFFFSIVGVIEDKTSSAGKQTVTLKNVNMDDIQVLDIEADDGVMSQESDFSFVGVHLDQAFDGVK</sequence>
<protein>
    <submittedName>
        <fullName evidence="1">Phage tail tube protein</fullName>
    </submittedName>
</protein>
<proteinExistence type="predicted"/>
<organism evidence="1 2">
    <name type="scientific">Apilactobacillus apisilvae</name>
    <dbReference type="NCBI Taxonomy" id="2923364"/>
    <lineage>
        <taxon>Bacteria</taxon>
        <taxon>Bacillati</taxon>
        <taxon>Bacillota</taxon>
        <taxon>Bacilli</taxon>
        <taxon>Lactobacillales</taxon>
        <taxon>Lactobacillaceae</taxon>
        <taxon>Apilactobacillus</taxon>
    </lineage>
</organism>
<dbReference type="InterPro" id="IPR038628">
    <property type="entry name" value="XkdM-like_sf"/>
</dbReference>
<keyword evidence="2" id="KW-1185">Reference proteome</keyword>
<dbReference type="SUPFAM" id="SSF69279">
    <property type="entry name" value="Phage tail proteins"/>
    <property type="match status" value="1"/>
</dbReference>
<evidence type="ECO:0000313" key="2">
    <source>
        <dbReference type="Proteomes" id="UP000831859"/>
    </source>
</evidence>
<dbReference type="EMBL" id="CP093364">
    <property type="protein sequence ID" value="UQS85865.1"/>
    <property type="molecule type" value="Genomic_DNA"/>
</dbReference>
<dbReference type="InterPro" id="IPR018989">
    <property type="entry name" value="DUF2001"/>
</dbReference>
<gene>
    <name evidence="1" type="ORF">MOO46_07695</name>
</gene>
<name>A0ABY4PJ55_9LACO</name>
<keyword evidence="1" id="KW-0614">Plasmid</keyword>
<dbReference type="Gene3D" id="2.30.110.40">
    <property type="entry name" value="Phage tail tube protein"/>
    <property type="match status" value="1"/>
</dbReference>